<dbReference type="CDD" id="cd02968">
    <property type="entry name" value="SCO"/>
    <property type="match status" value="1"/>
</dbReference>
<feature type="region of interest" description="Disordered" evidence="4">
    <location>
        <begin position="301"/>
        <end position="326"/>
    </location>
</feature>
<comment type="caution">
    <text evidence="5">The sequence shown here is derived from an EMBL/GenBank/DDBJ whole genome shotgun (WGS) entry which is preliminary data.</text>
</comment>
<organism evidence="5">
    <name type="scientific">Cladocopium goreaui</name>
    <dbReference type="NCBI Taxonomy" id="2562237"/>
    <lineage>
        <taxon>Eukaryota</taxon>
        <taxon>Sar</taxon>
        <taxon>Alveolata</taxon>
        <taxon>Dinophyceae</taxon>
        <taxon>Suessiales</taxon>
        <taxon>Symbiodiniaceae</taxon>
        <taxon>Cladocopium</taxon>
    </lineage>
</organism>
<name>A0A9P1GF37_9DINO</name>
<sequence length="491" mass="55826">MAMARALRTRAWASVARSTHHRSLLQPAPRLVCGASALCSSCHASRAVSRVARIGIYPQARWFAAEPSSGQTRNTTDVQDAQKGADSPDPKPEGERRRTPDSVVFTWKSAIFTCFVGGACVWYFDYLKEKKEAESRAITTQERIGLPRLGGPFELVDRKGNTVTEKDFLGQYLLIYFGFTFCPDICPQEMEKQSRAIELLDEEFGPIATPIFISVDPKRDKPALVDDYCKDFHPRIVGLTGTPEQVKKVSRAYRVYYNEGLKTDEEDYLVDHSIIHYFVGKNGKFIDFFGKNMTAKEMAEKMRAHIRQDQEKRKQRKKRRGVEGTEEEEASELSVLEINEWLDKFFSLRLSTNMLMSQYIQMSTGRSQSVDGAFLDLPDSPYRTSVDPQCNIPRIASYAASIVRQLSLLRYGVAPAIEVHDYGTEAIPFIPKYFLYIASELLKNAVRATVEWHTPHADVDGVCGGEARRMQKATCQFQFLIEWQLKLLRNH</sequence>
<feature type="region of interest" description="Disordered" evidence="4">
    <location>
        <begin position="67"/>
        <end position="99"/>
    </location>
</feature>
<dbReference type="InterPro" id="IPR036890">
    <property type="entry name" value="HATPase_C_sf"/>
</dbReference>
<dbReference type="GO" id="GO:0046872">
    <property type="term" value="F:metal ion binding"/>
    <property type="evidence" value="ECO:0007669"/>
    <property type="project" value="UniProtKB-KW"/>
</dbReference>
<feature type="compositionally biased region" description="Basic and acidic residues" evidence="4">
    <location>
        <begin position="301"/>
        <end position="312"/>
    </location>
</feature>
<dbReference type="Pfam" id="PF02630">
    <property type="entry name" value="SCO1-SenC"/>
    <property type="match status" value="1"/>
</dbReference>
<keyword evidence="2" id="KW-0479">Metal-binding</keyword>
<evidence type="ECO:0000256" key="2">
    <source>
        <dbReference type="PIRSR" id="PIRSR603782-1"/>
    </source>
</evidence>
<feature type="binding site" evidence="2">
    <location>
        <position position="272"/>
    </location>
    <ligand>
        <name>Cu cation</name>
        <dbReference type="ChEBI" id="CHEBI:23378"/>
    </ligand>
</feature>
<evidence type="ECO:0000313" key="7">
    <source>
        <dbReference type="EMBL" id="CAL4795634.1"/>
    </source>
</evidence>
<comment type="similarity">
    <text evidence="1">Belongs to the SCO1/2 family.</text>
</comment>
<evidence type="ECO:0000313" key="5">
    <source>
        <dbReference type="EMBL" id="CAI4008322.1"/>
    </source>
</evidence>
<dbReference type="Gene3D" id="3.30.565.10">
    <property type="entry name" value="Histidine kinase-like ATPase, C-terminal domain"/>
    <property type="match status" value="1"/>
</dbReference>
<dbReference type="InterPro" id="IPR036249">
    <property type="entry name" value="Thioredoxin-like_sf"/>
</dbReference>
<reference evidence="5" key="1">
    <citation type="submission" date="2022-10" db="EMBL/GenBank/DDBJ databases">
        <authorList>
            <person name="Chen Y."/>
            <person name="Dougan E. K."/>
            <person name="Chan C."/>
            <person name="Rhodes N."/>
            <person name="Thang M."/>
        </authorList>
    </citation>
    <scope>NUCLEOTIDE SEQUENCE</scope>
</reference>
<dbReference type="SUPFAM" id="SSF52833">
    <property type="entry name" value="Thioredoxin-like"/>
    <property type="match status" value="1"/>
</dbReference>
<keyword evidence="3" id="KW-1015">Disulfide bond</keyword>
<feature type="binding site" evidence="2">
    <location>
        <position position="186"/>
    </location>
    <ligand>
        <name>Cu cation</name>
        <dbReference type="ChEBI" id="CHEBI:23378"/>
    </ligand>
</feature>
<feature type="compositionally biased region" description="Polar residues" evidence="4">
    <location>
        <begin position="68"/>
        <end position="79"/>
    </location>
</feature>
<reference evidence="6" key="2">
    <citation type="submission" date="2024-04" db="EMBL/GenBank/DDBJ databases">
        <authorList>
            <person name="Chen Y."/>
            <person name="Shah S."/>
            <person name="Dougan E. K."/>
            <person name="Thang M."/>
            <person name="Chan C."/>
        </authorList>
    </citation>
    <scope>NUCLEOTIDE SEQUENCE [LARGE SCALE GENOMIC DNA]</scope>
</reference>
<feature type="binding site" evidence="2">
    <location>
        <position position="182"/>
    </location>
    <ligand>
        <name>Cu cation</name>
        <dbReference type="ChEBI" id="CHEBI:23378"/>
    </ligand>
</feature>
<dbReference type="GO" id="GO:0005739">
    <property type="term" value="C:mitochondrion"/>
    <property type="evidence" value="ECO:0007669"/>
    <property type="project" value="GOC"/>
</dbReference>
<evidence type="ECO:0000256" key="1">
    <source>
        <dbReference type="ARBA" id="ARBA00010996"/>
    </source>
</evidence>
<dbReference type="Gene3D" id="3.40.30.10">
    <property type="entry name" value="Glutaredoxin"/>
    <property type="match status" value="1"/>
</dbReference>
<feature type="disulfide bond" description="Redox-active" evidence="3">
    <location>
        <begin position="182"/>
        <end position="186"/>
    </location>
</feature>
<proteinExistence type="inferred from homology"/>
<dbReference type="OrthoDB" id="270009at2759"/>
<protein>
    <submittedName>
        <fullName evidence="7">Protein SCO1 homolog, mitochondrial</fullName>
    </submittedName>
</protein>
<dbReference type="PANTHER" id="PTHR12151:SF5">
    <property type="entry name" value="AT19154P"/>
    <property type="match status" value="1"/>
</dbReference>
<dbReference type="EMBL" id="CAMXCT030004246">
    <property type="protein sequence ID" value="CAL4795634.1"/>
    <property type="molecule type" value="Genomic_DNA"/>
</dbReference>
<evidence type="ECO:0000256" key="3">
    <source>
        <dbReference type="PIRSR" id="PIRSR603782-2"/>
    </source>
</evidence>
<keyword evidence="2" id="KW-0186">Copper</keyword>
<dbReference type="EMBL" id="CAMXCT020004246">
    <property type="protein sequence ID" value="CAL1161697.1"/>
    <property type="molecule type" value="Genomic_DNA"/>
</dbReference>
<dbReference type="Proteomes" id="UP001152797">
    <property type="component" value="Unassembled WGS sequence"/>
</dbReference>
<feature type="compositionally biased region" description="Basic and acidic residues" evidence="4">
    <location>
        <begin position="86"/>
        <end position="99"/>
    </location>
</feature>
<evidence type="ECO:0000256" key="4">
    <source>
        <dbReference type="SAM" id="MobiDB-lite"/>
    </source>
</evidence>
<dbReference type="AlphaFoldDB" id="A0A9P1GF37"/>
<keyword evidence="8" id="KW-1185">Reference proteome</keyword>
<evidence type="ECO:0000313" key="8">
    <source>
        <dbReference type="Proteomes" id="UP001152797"/>
    </source>
</evidence>
<dbReference type="FunFam" id="3.40.30.10:FF:000013">
    <property type="entry name" value="Blast:Protein SCO1 homolog, mitochondrial"/>
    <property type="match status" value="1"/>
</dbReference>
<dbReference type="GO" id="GO:0033617">
    <property type="term" value="P:mitochondrial respiratory chain complex IV assembly"/>
    <property type="evidence" value="ECO:0007669"/>
    <property type="project" value="TreeGrafter"/>
</dbReference>
<evidence type="ECO:0000313" key="6">
    <source>
        <dbReference type="EMBL" id="CAL1161697.1"/>
    </source>
</evidence>
<dbReference type="EMBL" id="CAMXCT010004246">
    <property type="protein sequence ID" value="CAI4008322.1"/>
    <property type="molecule type" value="Genomic_DNA"/>
</dbReference>
<dbReference type="PANTHER" id="PTHR12151">
    <property type="entry name" value="ELECTRON TRANSPORT PROTIN SCO1/SENC FAMILY MEMBER"/>
    <property type="match status" value="1"/>
</dbReference>
<dbReference type="InterPro" id="IPR003782">
    <property type="entry name" value="SCO1/SenC"/>
</dbReference>
<gene>
    <name evidence="5" type="ORF">C1SCF055_LOCUS33774</name>
</gene>
<accession>A0A9P1GF37</accession>